<dbReference type="PANTHER" id="PTHR11226:SF0">
    <property type="entry name" value="UDP-GLUCOSE:GLYCOPROTEIN GLUCOSYLTRANSFERASE"/>
    <property type="match status" value="1"/>
</dbReference>
<evidence type="ECO:0000256" key="2">
    <source>
        <dbReference type="ARBA" id="ARBA00004319"/>
    </source>
</evidence>
<accession>A2EY94</accession>
<sequence>MFFFFSLSFCKFNLDHQIVIDTKVPWYESTTFDQYFVGLAENSNKKAAEFFKNVANKHCHTDKTCMIQILNSILDKKSANTIISREELNDLLPIIEFNREQARSYRGSNFEDLFIVGSQPDFEYNCIYFNNENITVLPTEFQLGNNNTIVYANLSNPDTFNFVNNLIVNKKSFVLRPTSQGKFGLDVRGYGIELRPFKYSMEYGVKDDQRSSENSETNPEIYDETLSNFDNIQDMKPLQSDIHISKPAFTQYFDENEQPFLKKLTYIAENPSISLPILDSMYNEQENQNVSIDTTIPIKSINGRSISNSEIDTFTILNIINQERNAYEVLKNESHESLDMFKIELPDKTAHRFDYRNKFIAWKNNLEKDQISKDYKVTREELSNKNHIPRVKRNLFNLLVTADPTTQNGVYKYLVMEKIMDKGYPCRFGGLPVFNLNDPLSRKAAFAYAYIKQFSDSLAFDFLIFSAKFTGFDARTYQPLFPSEESIAKAYTYVTKTIKDATSWHDLYKYFSPLSKIHSYVKEMTQKVTDKKLNEYMTIFNGYVFYSLYTDSLDGLLYKEQDYLSSLIEENVIPENFDIFDVFNKFTYVSPDIESKYSLTPILSLHLLNQPKKIMKKFMNFLKNSFDDEFNDFVIVFTESNQEKIENQLKQLNVSYLINPKLPEKLHKALGIEKEMLIVNGRVFYNFDDIQKHLKWTQNFISRLYRKVDCKNYVKFFFYCLTSNFYENDIHRNKDSLIINENDRLSFESNSMSDFTFEFTCNPFDESDQKLIPIVNYLNEKDVIDVKIQLNIPTSVSGQSNNVYRMALDKSEVIFGAVDDLTTYSIIPHFPQTFVCEQMRSEFDADNILTSLLTPGIHKCSYILTNVVANGLTNSSGFAIYLGDKNLSKISGTFLSKSGYWQIQANPGLFDVVLSKEYISSYKTEKSTVFVNSFAQKDNFVTFSQFSSFEQVRTDPKTIETVDVFIVASGQLYERLAKIMMISVRRHTNSSVRFWILKNYLSPSFKASLPKMSQEYNFSYNLISYNWPANLFKQKEKNRIIWANKILFLDNIFPPDLKRVIYIDADQIVRSDLSELMKLDLSGAPYAFTPMCDSRTEIEPYRFWKRGYWQKQLRGKKYHISALFVVDLERFRQMDAGEILRDVYQDLAPDPNSLANLDQDLPNYVQDALPIYSLPQEWLWCETWCSDETMNKAKTIDLCNNPLTHKPKLEIALERVEEWPGLDEEARRITAKPDEYMKNFF</sequence>
<reference evidence="8" key="2">
    <citation type="journal article" date="2007" name="Science">
        <title>Draft genome sequence of the sexually transmitted pathogen Trichomonas vaginalis.</title>
        <authorList>
            <person name="Carlton J.M."/>
            <person name="Hirt R.P."/>
            <person name="Silva J.C."/>
            <person name="Delcher A.L."/>
            <person name="Schatz M."/>
            <person name="Zhao Q."/>
            <person name="Wortman J.R."/>
            <person name="Bidwell S.L."/>
            <person name="Alsmark U.C.M."/>
            <person name="Besteiro S."/>
            <person name="Sicheritz-Ponten T."/>
            <person name="Noel C.J."/>
            <person name="Dacks J.B."/>
            <person name="Foster P.G."/>
            <person name="Simillion C."/>
            <person name="Van de Peer Y."/>
            <person name="Miranda-Saavedra D."/>
            <person name="Barton G.J."/>
            <person name="Westrop G.D."/>
            <person name="Mueller S."/>
            <person name="Dessi D."/>
            <person name="Fiori P.L."/>
            <person name="Ren Q."/>
            <person name="Paulsen I."/>
            <person name="Zhang H."/>
            <person name="Bastida-Corcuera F.D."/>
            <person name="Simoes-Barbosa A."/>
            <person name="Brown M.T."/>
            <person name="Hayes R.D."/>
            <person name="Mukherjee M."/>
            <person name="Okumura C.Y."/>
            <person name="Schneider R."/>
            <person name="Smith A.J."/>
            <person name="Vanacova S."/>
            <person name="Villalvazo M."/>
            <person name="Haas B.J."/>
            <person name="Pertea M."/>
            <person name="Feldblyum T.V."/>
            <person name="Utterback T.R."/>
            <person name="Shu C.L."/>
            <person name="Osoegawa K."/>
            <person name="de Jong P.J."/>
            <person name="Hrdy I."/>
            <person name="Horvathova L."/>
            <person name="Zubacova Z."/>
            <person name="Dolezal P."/>
            <person name="Malik S.B."/>
            <person name="Logsdon J.M. Jr."/>
            <person name="Henze K."/>
            <person name="Gupta A."/>
            <person name="Wang C.C."/>
            <person name="Dunne R.L."/>
            <person name="Upcroft J.A."/>
            <person name="Upcroft P."/>
            <person name="White O."/>
            <person name="Salzberg S.L."/>
            <person name="Tang P."/>
            <person name="Chiu C.-H."/>
            <person name="Lee Y.-S."/>
            <person name="Embley T.M."/>
            <person name="Coombs G.H."/>
            <person name="Mottram J.C."/>
            <person name="Tachezy J."/>
            <person name="Fraser-Liggett C.M."/>
            <person name="Johnson P.J."/>
        </authorList>
    </citation>
    <scope>NUCLEOTIDE SEQUENCE [LARGE SCALE GENOMIC DNA]</scope>
    <source>
        <strain evidence="8">G3</strain>
    </source>
</reference>
<dbReference type="InterPro" id="IPR040692">
    <property type="entry name" value="UGGT_TRXL_3"/>
</dbReference>
<keyword evidence="4" id="KW-0256">Endoplasmic reticulum</keyword>
<dbReference type="Gene3D" id="3.90.550.10">
    <property type="entry name" value="Spore Coat Polysaccharide Biosynthesis Protein SpsA, Chain A"/>
    <property type="match status" value="1"/>
</dbReference>
<dbReference type="Proteomes" id="UP000001542">
    <property type="component" value="Unassembled WGS sequence"/>
</dbReference>
<dbReference type="STRING" id="5722.A2EY94"/>
<dbReference type="GO" id="GO:0005783">
    <property type="term" value="C:endoplasmic reticulum"/>
    <property type="evidence" value="ECO:0000318"/>
    <property type="project" value="GO_Central"/>
</dbReference>
<feature type="domain" description="Glucosyltransferase 24 catalytic" evidence="7">
    <location>
        <begin position="962"/>
        <end position="1228"/>
    </location>
</feature>
<comment type="cofactor">
    <cofactor evidence="1">
        <name>Ca(2+)</name>
        <dbReference type="ChEBI" id="CHEBI:29108"/>
    </cofactor>
</comment>
<comment type="subcellular location">
    <subcellularLocation>
        <location evidence="2">Endoplasmic reticulum lumen</location>
    </subcellularLocation>
</comment>
<dbReference type="EMBL" id="DS113538">
    <property type="protein sequence ID" value="EAY02382.1"/>
    <property type="molecule type" value="Genomic_DNA"/>
</dbReference>
<evidence type="ECO:0000313" key="8">
    <source>
        <dbReference type="EMBL" id="EAY02382.1"/>
    </source>
</evidence>
<dbReference type="eggNOG" id="KOG1879">
    <property type="taxonomic scope" value="Eukaryota"/>
</dbReference>
<evidence type="ECO:0000256" key="5">
    <source>
        <dbReference type="ARBA" id="ARBA00023180"/>
    </source>
</evidence>
<keyword evidence="3" id="KW-0732">Signal</keyword>
<feature type="domain" description="UGGT thioredoxin-like" evidence="6">
    <location>
        <begin position="353"/>
        <end position="583"/>
    </location>
</feature>
<dbReference type="InterPro" id="IPR009448">
    <property type="entry name" value="UDP-g_GGtrans"/>
</dbReference>
<organism evidence="8 9">
    <name type="scientific">Trichomonas vaginalis (strain ATCC PRA-98 / G3)</name>
    <dbReference type="NCBI Taxonomy" id="412133"/>
    <lineage>
        <taxon>Eukaryota</taxon>
        <taxon>Metamonada</taxon>
        <taxon>Parabasalia</taxon>
        <taxon>Trichomonadida</taxon>
        <taxon>Trichomonadidae</taxon>
        <taxon>Trichomonas</taxon>
    </lineage>
</organism>
<reference evidence="8" key="1">
    <citation type="submission" date="2006-10" db="EMBL/GenBank/DDBJ databases">
        <authorList>
            <person name="Amadeo P."/>
            <person name="Zhao Q."/>
            <person name="Wortman J."/>
            <person name="Fraser-Liggett C."/>
            <person name="Carlton J."/>
        </authorList>
    </citation>
    <scope>NUCLEOTIDE SEQUENCE</scope>
    <source>
        <strain evidence="8">G3</strain>
    </source>
</reference>
<dbReference type="VEuPathDB" id="TrichDB:TVAGG3_0868390"/>
<evidence type="ECO:0000259" key="6">
    <source>
        <dbReference type="Pfam" id="PF18402"/>
    </source>
</evidence>
<dbReference type="GO" id="GO:0018279">
    <property type="term" value="P:protein N-linked glycosylation via asparagine"/>
    <property type="evidence" value="ECO:0000318"/>
    <property type="project" value="GO_Central"/>
</dbReference>
<dbReference type="KEGG" id="tva:4760219"/>
<dbReference type="Pfam" id="PF18404">
    <property type="entry name" value="Glyco_transf_24"/>
    <property type="match status" value="1"/>
</dbReference>
<evidence type="ECO:0000256" key="3">
    <source>
        <dbReference type="ARBA" id="ARBA00022729"/>
    </source>
</evidence>
<dbReference type="AlphaFoldDB" id="A2EY94"/>
<evidence type="ECO:0000256" key="1">
    <source>
        <dbReference type="ARBA" id="ARBA00001913"/>
    </source>
</evidence>
<keyword evidence="5" id="KW-0325">Glycoprotein</keyword>
<proteinExistence type="predicted"/>
<dbReference type="InParanoid" id="A2EY94"/>
<dbReference type="OrthoDB" id="27683at2759"/>
<evidence type="ECO:0000313" key="9">
    <source>
        <dbReference type="Proteomes" id="UP000001542"/>
    </source>
</evidence>
<dbReference type="FunFam" id="3.90.550.10:FF:000332">
    <property type="entry name" value="Glycosyl transferase family 8 protein"/>
    <property type="match status" value="1"/>
</dbReference>
<keyword evidence="8" id="KW-0808">Transferase</keyword>
<dbReference type="VEuPathDB" id="TrichDB:TVAG_030550"/>
<dbReference type="FunCoup" id="A2EY94">
    <property type="interactions" value="546"/>
</dbReference>
<keyword evidence="9" id="KW-1185">Reference proteome</keyword>
<dbReference type="RefSeq" id="XP_001330643.1">
    <property type="nucleotide sequence ID" value="XM_001330607.1"/>
</dbReference>
<name>A2EY94_TRIV3</name>
<dbReference type="SMR" id="A2EY94"/>
<dbReference type="PANTHER" id="PTHR11226">
    <property type="entry name" value="UDP-GLUCOSE GLYCOPROTEIN:GLUCOSYLTRANSFERASE"/>
    <property type="match status" value="1"/>
</dbReference>
<evidence type="ECO:0000256" key="4">
    <source>
        <dbReference type="ARBA" id="ARBA00022824"/>
    </source>
</evidence>
<dbReference type="GO" id="GO:0005788">
    <property type="term" value="C:endoplasmic reticulum lumen"/>
    <property type="evidence" value="ECO:0007669"/>
    <property type="project" value="UniProtKB-SubCell"/>
</dbReference>
<gene>
    <name evidence="8" type="ORF">TVAG_030550</name>
</gene>
<dbReference type="Pfam" id="PF18402">
    <property type="entry name" value="Thioredoxin_14"/>
    <property type="match status" value="1"/>
</dbReference>
<dbReference type="InterPro" id="IPR029044">
    <property type="entry name" value="Nucleotide-diphossugar_trans"/>
</dbReference>
<dbReference type="GO" id="GO:0051082">
    <property type="term" value="F:unfolded protein binding"/>
    <property type="evidence" value="ECO:0000318"/>
    <property type="project" value="GO_Central"/>
</dbReference>
<dbReference type="GO" id="GO:0003980">
    <property type="term" value="F:UDP-glucose:glycoprotein glucosyltransferase activity"/>
    <property type="evidence" value="ECO:0000318"/>
    <property type="project" value="GO_Central"/>
</dbReference>
<protein>
    <submittedName>
        <fullName evidence="8">Glycosyl transferase family 8 protein</fullName>
    </submittedName>
</protein>
<dbReference type="InterPro" id="IPR040497">
    <property type="entry name" value="Glyco_transf_24"/>
</dbReference>
<evidence type="ECO:0000259" key="7">
    <source>
        <dbReference type="Pfam" id="PF18404"/>
    </source>
</evidence>
<dbReference type="SUPFAM" id="SSF53448">
    <property type="entry name" value="Nucleotide-diphospho-sugar transferases"/>
    <property type="match status" value="1"/>
</dbReference>